<protein>
    <submittedName>
        <fullName evidence="3">YMGG-like glycine zipper-containing protein</fullName>
    </submittedName>
</protein>
<dbReference type="EMBL" id="JAQIBD010000001">
    <property type="protein sequence ID" value="MDM5271057.1"/>
    <property type="molecule type" value="Genomic_DNA"/>
</dbReference>
<name>A0ABT7QW92_9BACT</name>
<organism evidence="3 4">
    <name type="scientific">Sulfurovum zhangzhouensis</name>
    <dbReference type="NCBI Taxonomy" id="3019067"/>
    <lineage>
        <taxon>Bacteria</taxon>
        <taxon>Pseudomonadati</taxon>
        <taxon>Campylobacterota</taxon>
        <taxon>Epsilonproteobacteria</taxon>
        <taxon>Campylobacterales</taxon>
        <taxon>Sulfurovaceae</taxon>
        <taxon>Sulfurovum</taxon>
    </lineage>
</organism>
<dbReference type="Pfam" id="PF13441">
    <property type="entry name" value="Gly-zipper_YMGG"/>
    <property type="match status" value="1"/>
</dbReference>
<accession>A0ABT7QW92</accession>
<sequence length="71" mass="6875">MKRIDIKKVSLAFVLGLMMIGCAEPSPNTKKGALVGAASGAVVSGVTGGNVVKGAAVGAVVGGTVGYISDQ</sequence>
<feature type="chain" id="PRO_5047256641" evidence="1">
    <location>
        <begin position="24"/>
        <end position="71"/>
    </location>
</feature>
<keyword evidence="1" id="KW-0732">Signal</keyword>
<dbReference type="InterPro" id="IPR027367">
    <property type="entry name" value="Gly-zipper_YMGG"/>
</dbReference>
<gene>
    <name evidence="3" type="ORF">PGH07_02570</name>
</gene>
<evidence type="ECO:0000256" key="1">
    <source>
        <dbReference type="SAM" id="SignalP"/>
    </source>
</evidence>
<dbReference type="PROSITE" id="PS51257">
    <property type="entry name" value="PROKAR_LIPOPROTEIN"/>
    <property type="match status" value="1"/>
</dbReference>
<feature type="signal peptide" evidence="1">
    <location>
        <begin position="1"/>
        <end position="23"/>
    </location>
</feature>
<evidence type="ECO:0000313" key="3">
    <source>
        <dbReference type="EMBL" id="MDM5271057.1"/>
    </source>
</evidence>
<comment type="caution">
    <text evidence="3">The sequence shown here is derived from an EMBL/GenBank/DDBJ whole genome shotgun (WGS) entry which is preliminary data.</text>
</comment>
<feature type="domain" description="YMGG-like Gly-zipper" evidence="2">
    <location>
        <begin position="28"/>
        <end position="69"/>
    </location>
</feature>
<reference evidence="3" key="1">
    <citation type="submission" date="2023-01" db="EMBL/GenBank/DDBJ databases">
        <title>Sulfurovum sp. zt1-1 genome assembly.</title>
        <authorList>
            <person name="Wang J."/>
        </authorList>
    </citation>
    <scope>NUCLEOTIDE SEQUENCE</scope>
    <source>
        <strain evidence="3">Zt1-1</strain>
    </source>
</reference>
<evidence type="ECO:0000313" key="4">
    <source>
        <dbReference type="Proteomes" id="UP001169069"/>
    </source>
</evidence>
<keyword evidence="4" id="KW-1185">Reference proteome</keyword>
<dbReference type="Proteomes" id="UP001169069">
    <property type="component" value="Unassembled WGS sequence"/>
</dbReference>
<evidence type="ECO:0000259" key="2">
    <source>
        <dbReference type="Pfam" id="PF13441"/>
    </source>
</evidence>
<proteinExistence type="predicted"/>
<dbReference type="RefSeq" id="WP_289412358.1">
    <property type="nucleotide sequence ID" value="NZ_JAQIBD010000001.1"/>
</dbReference>